<keyword evidence="3" id="KW-1185">Reference proteome</keyword>
<dbReference type="Proteomes" id="UP000245462">
    <property type="component" value="Unassembled WGS sequence"/>
</dbReference>
<feature type="compositionally biased region" description="Basic and acidic residues" evidence="1">
    <location>
        <begin position="55"/>
        <end position="64"/>
    </location>
</feature>
<dbReference type="RefSeq" id="WP_116678661.1">
    <property type="nucleotide sequence ID" value="NZ_QEKY01000003.1"/>
</dbReference>
<dbReference type="InterPro" id="IPR021823">
    <property type="entry name" value="DUF3408"/>
</dbReference>
<dbReference type="EMBL" id="QEKY01000003">
    <property type="protein sequence ID" value="PVZ13348.1"/>
    <property type="molecule type" value="Genomic_DNA"/>
</dbReference>
<accession>A0A2U1FMD6</accession>
<organism evidence="2 3">
    <name type="scientific">Porphyromonas loveana</name>
    <dbReference type="NCBI Taxonomy" id="1884669"/>
    <lineage>
        <taxon>Bacteria</taxon>
        <taxon>Pseudomonadati</taxon>
        <taxon>Bacteroidota</taxon>
        <taxon>Bacteroidia</taxon>
        <taxon>Bacteroidales</taxon>
        <taxon>Porphyromonadaceae</taxon>
        <taxon>Porphyromonas</taxon>
    </lineage>
</organism>
<evidence type="ECO:0000256" key="1">
    <source>
        <dbReference type="SAM" id="MobiDB-lite"/>
    </source>
</evidence>
<dbReference type="AlphaFoldDB" id="A0A2U1FMD6"/>
<sequence length="154" mass="18064">MPTIDEHRSLLSSKLKEMAEDGISPKGDEAVAEFDPPLKKRPSESEWEQQTDSFKQTREKETIVKENPTQSQEKGMTMEEYRSCFFQPSRNRQHRSVGLSVDTLDILRNILHDLDERTPISSYIDRILREHLRKHQDLLNNACTKQRRKTTIQL</sequence>
<dbReference type="OrthoDB" id="1075332at2"/>
<feature type="region of interest" description="Disordered" evidence="1">
    <location>
        <begin position="15"/>
        <end position="76"/>
    </location>
</feature>
<protein>
    <submittedName>
        <fullName evidence="2">Uncharacterized protein DUF3408</fullName>
    </submittedName>
</protein>
<gene>
    <name evidence="2" type="ORF">C7382_10341</name>
</gene>
<proteinExistence type="predicted"/>
<reference evidence="2 3" key="1">
    <citation type="submission" date="2018-04" db="EMBL/GenBank/DDBJ databases">
        <title>Genomic Encyclopedia of Type Strains, Phase IV (KMG-IV): sequencing the most valuable type-strain genomes for metagenomic binning, comparative biology and taxonomic classification.</title>
        <authorList>
            <person name="Goeker M."/>
        </authorList>
    </citation>
    <scope>NUCLEOTIDE SEQUENCE [LARGE SCALE GENOMIC DNA]</scope>
    <source>
        <strain evidence="2 3">DSM 28520</strain>
    </source>
</reference>
<name>A0A2U1FMD6_9PORP</name>
<dbReference type="GeneID" id="94550109"/>
<evidence type="ECO:0000313" key="2">
    <source>
        <dbReference type="EMBL" id="PVZ13348.1"/>
    </source>
</evidence>
<dbReference type="Pfam" id="PF11888">
    <property type="entry name" value="DUF3408"/>
    <property type="match status" value="1"/>
</dbReference>
<comment type="caution">
    <text evidence="2">The sequence shown here is derived from an EMBL/GenBank/DDBJ whole genome shotgun (WGS) entry which is preliminary data.</text>
</comment>
<evidence type="ECO:0000313" key="3">
    <source>
        <dbReference type="Proteomes" id="UP000245462"/>
    </source>
</evidence>